<organism evidence="6 7">
    <name type="scientific">Candidatus Daviesbacteria bacterium RIFCSPHIGHO2_02_FULL_41_10</name>
    <dbReference type="NCBI Taxonomy" id="1797774"/>
    <lineage>
        <taxon>Bacteria</taxon>
        <taxon>Candidatus Daviesiibacteriota</taxon>
    </lineage>
</organism>
<protein>
    <recommendedName>
        <fullName evidence="5">Glycoside hydrolase family 5 domain-containing protein</fullName>
    </recommendedName>
</protein>
<dbReference type="InterPro" id="IPR001547">
    <property type="entry name" value="Glyco_hydro_5"/>
</dbReference>
<reference evidence="6 7" key="1">
    <citation type="journal article" date="2016" name="Nat. Commun.">
        <title>Thousands of microbial genomes shed light on interconnected biogeochemical processes in an aquifer system.</title>
        <authorList>
            <person name="Anantharaman K."/>
            <person name="Brown C.T."/>
            <person name="Hug L.A."/>
            <person name="Sharon I."/>
            <person name="Castelle C.J."/>
            <person name="Probst A.J."/>
            <person name="Thomas B.C."/>
            <person name="Singh A."/>
            <person name="Wilkins M.J."/>
            <person name="Karaoz U."/>
            <person name="Brodie E.L."/>
            <person name="Williams K.H."/>
            <person name="Hubbard S.S."/>
            <person name="Banfield J.F."/>
        </authorList>
    </citation>
    <scope>NUCLEOTIDE SEQUENCE [LARGE SCALE GENOMIC DNA]</scope>
</reference>
<evidence type="ECO:0000313" key="7">
    <source>
        <dbReference type="Proteomes" id="UP000177258"/>
    </source>
</evidence>
<feature type="domain" description="Glycoside hydrolase family 5" evidence="5">
    <location>
        <begin position="72"/>
        <end position="311"/>
    </location>
</feature>
<proteinExistence type="predicted"/>
<dbReference type="Gene3D" id="2.60.120.260">
    <property type="entry name" value="Galactose-binding domain-like"/>
    <property type="match status" value="1"/>
</dbReference>
<dbReference type="GO" id="GO:0004553">
    <property type="term" value="F:hydrolase activity, hydrolyzing O-glycosyl compounds"/>
    <property type="evidence" value="ECO:0007669"/>
    <property type="project" value="InterPro"/>
</dbReference>
<dbReference type="SUPFAM" id="SSF49785">
    <property type="entry name" value="Galactose-binding domain-like"/>
    <property type="match status" value="1"/>
</dbReference>
<gene>
    <name evidence="6" type="ORF">A3D83_02545</name>
</gene>
<evidence type="ECO:0000256" key="1">
    <source>
        <dbReference type="ARBA" id="ARBA00022801"/>
    </source>
</evidence>
<evidence type="ECO:0000313" key="6">
    <source>
        <dbReference type="EMBL" id="OGE33160.1"/>
    </source>
</evidence>
<dbReference type="InterPro" id="IPR051923">
    <property type="entry name" value="Glycosyl_Hydrolase_39"/>
</dbReference>
<evidence type="ECO:0000256" key="2">
    <source>
        <dbReference type="ARBA" id="ARBA00023295"/>
    </source>
</evidence>
<evidence type="ECO:0000256" key="3">
    <source>
        <dbReference type="SAM" id="MobiDB-lite"/>
    </source>
</evidence>
<dbReference type="InterPro" id="IPR017853">
    <property type="entry name" value="GH"/>
</dbReference>
<dbReference type="Gene3D" id="3.20.20.80">
    <property type="entry name" value="Glycosidases"/>
    <property type="match status" value="1"/>
</dbReference>
<feature type="region of interest" description="Disordered" evidence="3">
    <location>
        <begin position="630"/>
        <end position="713"/>
    </location>
</feature>
<dbReference type="GO" id="GO:0000272">
    <property type="term" value="P:polysaccharide catabolic process"/>
    <property type="evidence" value="ECO:0007669"/>
    <property type="project" value="InterPro"/>
</dbReference>
<evidence type="ECO:0000256" key="4">
    <source>
        <dbReference type="SAM" id="Phobius"/>
    </source>
</evidence>
<name>A0A1F5JX68_9BACT</name>
<keyword evidence="2" id="KW-0326">Glycosidase</keyword>
<feature type="compositionally biased region" description="Polar residues" evidence="3">
    <location>
        <begin position="512"/>
        <end position="524"/>
    </location>
</feature>
<feature type="compositionally biased region" description="Polar residues" evidence="3">
    <location>
        <begin position="668"/>
        <end position="713"/>
    </location>
</feature>
<dbReference type="EMBL" id="MFDB01000013">
    <property type="protein sequence ID" value="OGE33160.1"/>
    <property type="molecule type" value="Genomic_DNA"/>
</dbReference>
<feature type="transmembrane region" description="Helical" evidence="4">
    <location>
        <begin position="748"/>
        <end position="769"/>
    </location>
</feature>
<comment type="caution">
    <text evidence="6">The sequence shown here is derived from an EMBL/GenBank/DDBJ whole genome shotgun (WGS) entry which is preliminary data.</text>
</comment>
<accession>A0A1F5JX68</accession>
<dbReference type="SUPFAM" id="SSF51445">
    <property type="entry name" value="(Trans)glycosidases"/>
    <property type="match status" value="1"/>
</dbReference>
<sequence length="770" mass="83637">MISQIENYLMPKLSKSRIFLATGVIFFLFFLLSTMIISKSQDNLRQKQDAAPQVLQASISANEPYGVNDWNWTDDSMQAMQDMGAKWMRVMINWTNIETTQGTYNWTQGANNNIDFYFSQAQKYGMKVSVSVYQPPAWARQSGLTLPQPNLMANFITTLLNKYPGKISAIEVLNEENTGIWPETKNRDAIFYAPVLQAAYNAIKQKDSNIIVTTSGLWSSPLGYLEDLYTLGAKNYFDAVNFHYYPGNNSPSSNFTWLISHYRRVMEKYGDGSKPIWLTEFGWNITDESQSANNIISPQEQSEYMTYVLDKSMKSGFISKVFWYDHHGDDGMTLIHTTNNYAWNTLQPTLVSAIGAGDTSLVVSNNTQRENGGAAQTIDWTKGWPKNGVLIIDSEKIGYASLSSTNGNTTVLGLTRGTSGTTATGHSQGVRVLNQDLTANFKRQGYYTYKNFIQANPTWSSSQISTLPGVPSPASATISLSNPGFESGAADWNNGLTIDSSQKHDGNASAKVANTSGNTVRSSHNAVAVESGKSYFLKGWVKIDPAGSGNMNAMITADLQDSSDNFITNVPTNYYIYSTGGAWREVHYPIRIPDNASKLLIFLTTDKGTGTAWFDDITIEPYNLSLSASQVTASPTPSPSSSSTPQNASTSPTPQGKSPTPVAARATPSPNGTASNIVKTTSPANAGSTTSSNTEAPATTQAPESANNFSGSNWFQPISAQEIQNLISSLTTSESTSSAAPQDLGKTLTVVGAITAIAILMGIFTFVVIP</sequence>
<feature type="transmembrane region" description="Helical" evidence="4">
    <location>
        <begin position="18"/>
        <end position="37"/>
    </location>
</feature>
<keyword evidence="4" id="KW-1133">Transmembrane helix</keyword>
<keyword evidence="1" id="KW-0378">Hydrolase</keyword>
<keyword evidence="4" id="KW-0472">Membrane</keyword>
<feature type="region of interest" description="Disordered" evidence="3">
    <location>
        <begin position="501"/>
        <end position="524"/>
    </location>
</feature>
<dbReference type="Proteomes" id="UP000177258">
    <property type="component" value="Unassembled WGS sequence"/>
</dbReference>
<feature type="compositionally biased region" description="Low complexity" evidence="3">
    <location>
        <begin position="630"/>
        <end position="655"/>
    </location>
</feature>
<dbReference type="AlphaFoldDB" id="A0A1F5JX68"/>
<keyword evidence="4" id="KW-0812">Transmembrane</keyword>
<dbReference type="PANTHER" id="PTHR12631">
    <property type="entry name" value="ALPHA-L-IDURONIDASE"/>
    <property type="match status" value="1"/>
</dbReference>
<dbReference type="PANTHER" id="PTHR12631:SF10">
    <property type="entry name" value="BETA-XYLOSIDASE-LIKE PROTEIN-RELATED"/>
    <property type="match status" value="1"/>
</dbReference>
<dbReference type="InterPro" id="IPR008979">
    <property type="entry name" value="Galactose-bd-like_sf"/>
</dbReference>
<evidence type="ECO:0000259" key="5">
    <source>
        <dbReference type="Pfam" id="PF00150"/>
    </source>
</evidence>
<dbReference type="Pfam" id="PF00150">
    <property type="entry name" value="Cellulase"/>
    <property type="match status" value="1"/>
</dbReference>